<sequence length="435" mass="49955">MIKFLLSFFLILILLSKKIFFFGIETEYATSFLGILDIISIIAMLIGGTYFFCKDYLKQKSLSVKDKPRFKKFDIGILVMLVGITTIIGMSYRINVNKTSVHWDAIALYDARARFLNSGIKFSEMPKLSDNDDKNSYYYLLYPPYTSIGHYFWQNSVGTKDIPVSVYYTIFLGILTLVITFFTKKHLGLRLSLFLALLTISNISVFKVSIKEYTNLPYTLHIVGGTFLLYLFLKNNKTWELMMGTLLISSSIWIRFLEPVWLVVAISLFLSTLIKKQELSKKILSFILIISFSSIQYFSWTYFAQTIGGNAGFLDISYVSLIEPLLGVLTGSWFPVLAVFIGSWGIPIFVYLFTLAAVYVRKVDMRKDPGLLFLSLIIVFSICMYYSQLYFVSFQTEWWEAAAKSLDRSSTFLVPIAGFILLEFLKLRGYSRKHS</sequence>
<name>A0A0G0TPI6_9BACT</name>
<dbReference type="EMBL" id="LBXW01000002">
    <property type="protein sequence ID" value="KKR39752.1"/>
    <property type="molecule type" value="Genomic_DNA"/>
</dbReference>
<feature type="transmembrane region" description="Helical" evidence="1">
    <location>
        <begin position="165"/>
        <end position="183"/>
    </location>
</feature>
<reference evidence="2 3" key="1">
    <citation type="journal article" date="2015" name="Nature">
        <title>rRNA introns, odd ribosomes, and small enigmatic genomes across a large radiation of phyla.</title>
        <authorList>
            <person name="Brown C.T."/>
            <person name="Hug L.A."/>
            <person name="Thomas B.C."/>
            <person name="Sharon I."/>
            <person name="Castelle C.J."/>
            <person name="Singh A."/>
            <person name="Wilkins M.J."/>
            <person name="Williams K.H."/>
            <person name="Banfield J.F."/>
        </authorList>
    </citation>
    <scope>NUCLEOTIDE SEQUENCE [LARGE SCALE GENOMIC DNA]</scope>
</reference>
<feature type="transmembrane region" description="Helical" evidence="1">
    <location>
        <begin position="31"/>
        <end position="52"/>
    </location>
</feature>
<keyword evidence="1" id="KW-0472">Membrane</keyword>
<keyword evidence="1" id="KW-0812">Transmembrane</keyword>
<feature type="transmembrane region" description="Helical" evidence="1">
    <location>
        <begin position="73"/>
        <end position="94"/>
    </location>
</feature>
<protein>
    <recommendedName>
        <fullName evidence="4">Glycosyltransferase RgtA/B/C/D-like domain-containing protein</fullName>
    </recommendedName>
</protein>
<dbReference type="AlphaFoldDB" id="A0A0G0TPI6"/>
<feature type="transmembrane region" description="Helical" evidence="1">
    <location>
        <begin position="371"/>
        <end position="392"/>
    </location>
</feature>
<dbReference type="Proteomes" id="UP000034687">
    <property type="component" value="Unassembled WGS sequence"/>
</dbReference>
<comment type="caution">
    <text evidence="2">The sequence shown here is derived from an EMBL/GenBank/DDBJ whole genome shotgun (WGS) entry which is preliminary data.</text>
</comment>
<evidence type="ECO:0000313" key="3">
    <source>
        <dbReference type="Proteomes" id="UP000034687"/>
    </source>
</evidence>
<gene>
    <name evidence="2" type="ORF">UT72_C0002G0006</name>
</gene>
<feature type="transmembrane region" description="Helical" evidence="1">
    <location>
        <begin position="412"/>
        <end position="430"/>
    </location>
</feature>
<evidence type="ECO:0000313" key="2">
    <source>
        <dbReference type="EMBL" id="KKR39752.1"/>
    </source>
</evidence>
<proteinExistence type="predicted"/>
<feature type="transmembrane region" description="Helical" evidence="1">
    <location>
        <begin position="283"/>
        <end position="303"/>
    </location>
</feature>
<organism evidence="2 3">
    <name type="scientific">Candidatus Woesebacteria bacterium GW2011_GWB1_40_101</name>
    <dbReference type="NCBI Taxonomy" id="1618575"/>
    <lineage>
        <taxon>Bacteria</taxon>
        <taxon>Candidatus Woeseibacteriota</taxon>
    </lineage>
</organism>
<evidence type="ECO:0008006" key="4">
    <source>
        <dbReference type="Google" id="ProtNLM"/>
    </source>
</evidence>
<keyword evidence="1" id="KW-1133">Transmembrane helix</keyword>
<feature type="transmembrane region" description="Helical" evidence="1">
    <location>
        <begin position="189"/>
        <end position="208"/>
    </location>
</feature>
<feature type="transmembrane region" description="Helical" evidence="1">
    <location>
        <begin position="252"/>
        <end position="271"/>
    </location>
</feature>
<evidence type="ECO:0000256" key="1">
    <source>
        <dbReference type="SAM" id="Phobius"/>
    </source>
</evidence>
<feature type="transmembrane region" description="Helical" evidence="1">
    <location>
        <begin position="333"/>
        <end position="359"/>
    </location>
</feature>
<feature type="transmembrane region" description="Helical" evidence="1">
    <location>
        <begin position="215"/>
        <end position="232"/>
    </location>
</feature>
<accession>A0A0G0TPI6</accession>